<evidence type="ECO:0000313" key="11">
    <source>
        <dbReference type="EMBL" id="KAK3914002.1"/>
    </source>
</evidence>
<dbReference type="SUPFAM" id="SSF55103">
    <property type="entry name" value="FAD-linked oxidases, C-terminal domain"/>
    <property type="match status" value="1"/>
</dbReference>
<comment type="function">
    <text evidence="8">Catalyzes the oxidation of D-2-hydroxyglutarate (D-2-HG) to alpha-ketoglutarate. Also catalyzes the oxidation of other D-2-hydroxyacids, such as D-malate (D-MAL) and D-lactate (D-LAC). Exhibits high activities towards D-2-HG and D-MAL but a very weak activity towards D-LAC.</text>
</comment>
<sequence length="175" mass="19853">MKCNPNPTNPTATEKDKRKKKKSLLTWLINNLWELRENITSGLAKDGYSYKYDISLPHENFYACVEVLRQHLCHLPVIRVCGYGHIGDGNIHLNVTSKAYNKEVLQSIEPFIYEWTAKVGGSVSAEHGIGFKKRDAVHFSKSSRAIALMHQMKNMMDPNGILNPYKVLPELPVSN</sequence>
<dbReference type="GO" id="GO:0051990">
    <property type="term" value="F:(R)-2-hydroxyglutarate dehydrogenase activity"/>
    <property type="evidence" value="ECO:0007669"/>
    <property type="project" value="UniProtKB-EC"/>
</dbReference>
<evidence type="ECO:0000259" key="10">
    <source>
        <dbReference type="Pfam" id="PF02913"/>
    </source>
</evidence>
<dbReference type="Gene3D" id="3.30.70.2740">
    <property type="match status" value="1"/>
</dbReference>
<feature type="domain" description="FAD-binding oxidoreductase/transferase type 4 C-terminal" evidence="10">
    <location>
        <begin position="30"/>
        <end position="167"/>
    </location>
</feature>
<reference evidence="11" key="1">
    <citation type="submission" date="2021-07" db="EMBL/GenBank/DDBJ databases">
        <authorList>
            <person name="Catto M.A."/>
            <person name="Jacobson A."/>
            <person name="Kennedy G."/>
            <person name="Labadie P."/>
            <person name="Hunt B.G."/>
            <person name="Srinivasan R."/>
        </authorList>
    </citation>
    <scope>NUCLEOTIDE SEQUENCE</scope>
    <source>
        <strain evidence="11">PL_HMW_Pooled</strain>
        <tissue evidence="11">Head</tissue>
    </source>
</reference>
<evidence type="ECO:0000256" key="6">
    <source>
        <dbReference type="ARBA" id="ARBA00039003"/>
    </source>
</evidence>
<evidence type="ECO:0000256" key="5">
    <source>
        <dbReference type="ARBA" id="ARBA00023002"/>
    </source>
</evidence>
<dbReference type="Pfam" id="PF02913">
    <property type="entry name" value="FAD-oxidase_C"/>
    <property type="match status" value="1"/>
</dbReference>
<name>A0AAE1LDC5_9NEOP</name>
<dbReference type="EC" id="1.1.99.39" evidence="6"/>
<dbReference type="InterPro" id="IPR016164">
    <property type="entry name" value="FAD-linked_Oxase-like_C"/>
</dbReference>
<dbReference type="AlphaFoldDB" id="A0AAE1LDC5"/>
<comment type="cofactor">
    <cofactor evidence="1">
        <name>FAD</name>
        <dbReference type="ChEBI" id="CHEBI:57692"/>
    </cofactor>
</comment>
<evidence type="ECO:0000256" key="1">
    <source>
        <dbReference type="ARBA" id="ARBA00001974"/>
    </source>
</evidence>
<comment type="caution">
    <text evidence="11">The sequence shown here is derived from an EMBL/GenBank/DDBJ whole genome shotgun (WGS) entry which is preliminary data.</text>
</comment>
<gene>
    <name evidence="11" type="ORF">KUF71_023415</name>
</gene>
<evidence type="ECO:0000256" key="3">
    <source>
        <dbReference type="ARBA" id="ARBA00022630"/>
    </source>
</evidence>
<dbReference type="FunFam" id="3.30.70.2740:FF:000002">
    <property type="entry name" value="D-2-hydroxyglutarate dehydrogenase mitochondrial"/>
    <property type="match status" value="1"/>
</dbReference>
<dbReference type="InterPro" id="IPR016171">
    <property type="entry name" value="Vanillyl_alc_oxidase_C-sub2"/>
</dbReference>
<accession>A0AAE1LDC5</accession>
<reference evidence="11" key="2">
    <citation type="journal article" date="2023" name="BMC Genomics">
        <title>Pest status, molecular evolution, and epigenetic factors derived from the genome assembly of Frankliniella fusca, a thysanopteran phytovirus vector.</title>
        <authorList>
            <person name="Catto M.A."/>
            <person name="Labadie P.E."/>
            <person name="Jacobson A.L."/>
            <person name="Kennedy G.G."/>
            <person name="Srinivasan R."/>
            <person name="Hunt B.G."/>
        </authorList>
    </citation>
    <scope>NUCLEOTIDE SEQUENCE</scope>
    <source>
        <strain evidence="11">PL_HMW_Pooled</strain>
    </source>
</reference>
<dbReference type="Proteomes" id="UP001219518">
    <property type="component" value="Unassembled WGS sequence"/>
</dbReference>
<comment type="similarity">
    <text evidence="2">Belongs to the FAD-binding oxidoreductase/transferase type 4 family.</text>
</comment>
<keyword evidence="4" id="KW-0274">FAD</keyword>
<dbReference type="PANTHER" id="PTHR43716:SF1">
    <property type="entry name" value="D-2-HYDROXYGLUTARATE DEHYDROGENASE, MITOCHONDRIAL"/>
    <property type="match status" value="1"/>
</dbReference>
<dbReference type="InterPro" id="IPR051264">
    <property type="entry name" value="FAD-oxidored/transferase_4"/>
</dbReference>
<keyword evidence="5" id="KW-0560">Oxidoreductase</keyword>
<comment type="catalytic activity">
    <reaction evidence="9">
        <text>(R)-malate + A = oxaloacetate + AH2</text>
        <dbReference type="Rhea" id="RHEA:67460"/>
        <dbReference type="ChEBI" id="CHEBI:13193"/>
        <dbReference type="ChEBI" id="CHEBI:15588"/>
        <dbReference type="ChEBI" id="CHEBI:16452"/>
        <dbReference type="ChEBI" id="CHEBI:17499"/>
    </reaction>
    <physiologicalReaction direction="left-to-right" evidence="9">
        <dbReference type="Rhea" id="RHEA:67461"/>
    </physiologicalReaction>
</comment>
<evidence type="ECO:0000256" key="8">
    <source>
        <dbReference type="ARBA" id="ARBA00045410"/>
    </source>
</evidence>
<evidence type="ECO:0000256" key="4">
    <source>
        <dbReference type="ARBA" id="ARBA00022827"/>
    </source>
</evidence>
<evidence type="ECO:0000313" key="12">
    <source>
        <dbReference type="Proteomes" id="UP001219518"/>
    </source>
</evidence>
<dbReference type="FunFam" id="1.10.45.10:FF:000001">
    <property type="entry name" value="D-lactate dehydrogenase mitochondrial"/>
    <property type="match status" value="1"/>
</dbReference>
<dbReference type="GO" id="GO:0050660">
    <property type="term" value="F:flavin adenine dinucleotide binding"/>
    <property type="evidence" value="ECO:0007669"/>
    <property type="project" value="InterPro"/>
</dbReference>
<keyword evidence="12" id="KW-1185">Reference proteome</keyword>
<protein>
    <recommendedName>
        <fullName evidence="7">D-2-hydroxyglutarate dehydrogenase, mitochondrial</fullName>
        <ecNumber evidence="6">1.1.99.39</ecNumber>
    </recommendedName>
</protein>
<evidence type="ECO:0000256" key="2">
    <source>
        <dbReference type="ARBA" id="ARBA00008000"/>
    </source>
</evidence>
<dbReference type="PANTHER" id="PTHR43716">
    <property type="entry name" value="D-2-HYDROXYGLUTARATE DEHYDROGENASE, MITOCHONDRIAL"/>
    <property type="match status" value="1"/>
</dbReference>
<dbReference type="EMBL" id="JAHWGI010000349">
    <property type="protein sequence ID" value="KAK3914002.1"/>
    <property type="molecule type" value="Genomic_DNA"/>
</dbReference>
<dbReference type="Gene3D" id="1.10.45.10">
    <property type="entry name" value="Vanillyl-alcohol Oxidase, Chain A, domain 4"/>
    <property type="match status" value="1"/>
</dbReference>
<evidence type="ECO:0000256" key="9">
    <source>
        <dbReference type="ARBA" id="ARBA00049267"/>
    </source>
</evidence>
<keyword evidence="3" id="KW-0285">Flavoprotein</keyword>
<organism evidence="11 12">
    <name type="scientific">Frankliniella fusca</name>
    <dbReference type="NCBI Taxonomy" id="407009"/>
    <lineage>
        <taxon>Eukaryota</taxon>
        <taxon>Metazoa</taxon>
        <taxon>Ecdysozoa</taxon>
        <taxon>Arthropoda</taxon>
        <taxon>Hexapoda</taxon>
        <taxon>Insecta</taxon>
        <taxon>Pterygota</taxon>
        <taxon>Neoptera</taxon>
        <taxon>Paraneoptera</taxon>
        <taxon>Thysanoptera</taxon>
        <taxon>Terebrantia</taxon>
        <taxon>Thripoidea</taxon>
        <taxon>Thripidae</taxon>
        <taxon>Frankliniella</taxon>
    </lineage>
</organism>
<dbReference type="GO" id="GO:0005739">
    <property type="term" value="C:mitochondrion"/>
    <property type="evidence" value="ECO:0007669"/>
    <property type="project" value="TreeGrafter"/>
</dbReference>
<dbReference type="InterPro" id="IPR004113">
    <property type="entry name" value="FAD-bd_oxidored_4_C"/>
</dbReference>
<evidence type="ECO:0000256" key="7">
    <source>
        <dbReference type="ARBA" id="ARBA00039639"/>
    </source>
</evidence>
<proteinExistence type="inferred from homology"/>